<reference evidence="1 2" key="1">
    <citation type="submission" date="2023-03" db="EMBL/GenBank/DDBJ databases">
        <title>Draft genome sequence of Thalassotalea insulae KCTC 62186T.</title>
        <authorList>
            <person name="Sawabe T."/>
        </authorList>
    </citation>
    <scope>NUCLEOTIDE SEQUENCE [LARGE SCALE GENOMIC DNA]</scope>
    <source>
        <strain evidence="1 2">KCTC 62186</strain>
    </source>
</reference>
<accession>A0ABQ6GU84</accession>
<gene>
    <name evidence="1" type="ORF">tinsulaeT_10610</name>
</gene>
<comment type="caution">
    <text evidence="1">The sequence shown here is derived from an EMBL/GenBank/DDBJ whole genome shotgun (WGS) entry which is preliminary data.</text>
</comment>
<protein>
    <submittedName>
        <fullName evidence="1">Uncharacterized protein</fullName>
    </submittedName>
</protein>
<name>A0ABQ6GU84_9GAMM</name>
<evidence type="ECO:0000313" key="1">
    <source>
        <dbReference type="EMBL" id="GLX77721.1"/>
    </source>
</evidence>
<sequence>MINRFKRGLTINDAALIASDLSKYSSSIKMVKDHLKRYKPIIDDAEAELNNPYNDEGITKGGTTREEINVYYDDCEKLQLAENIYEALIDEARIACQWYDYRSGEGGFYDTAPDIAPTNDTALEVFELFRYGPDYPEISFVPDLDKTMFTKVSIAKWFEAHLPEKSNIFDPSESYKTLKTGYSIGINTPSKINNLRTPESSLIDSLAIMAWLLSKKSNIFERGEKPNAKQIKEAIEKAVDALSISNDEENKILLSNLNKDISMALKQLEERLKL</sequence>
<organism evidence="1 2">
    <name type="scientific">Thalassotalea insulae</name>
    <dbReference type="NCBI Taxonomy" id="2056778"/>
    <lineage>
        <taxon>Bacteria</taxon>
        <taxon>Pseudomonadati</taxon>
        <taxon>Pseudomonadota</taxon>
        <taxon>Gammaproteobacteria</taxon>
        <taxon>Alteromonadales</taxon>
        <taxon>Colwelliaceae</taxon>
        <taxon>Thalassotalea</taxon>
    </lineage>
</organism>
<dbReference type="RefSeq" id="WP_284243615.1">
    <property type="nucleotide sequence ID" value="NZ_BSST01000001.1"/>
</dbReference>
<dbReference type="EMBL" id="BSST01000001">
    <property type="protein sequence ID" value="GLX77721.1"/>
    <property type="molecule type" value="Genomic_DNA"/>
</dbReference>
<proteinExistence type="predicted"/>
<dbReference type="Proteomes" id="UP001157186">
    <property type="component" value="Unassembled WGS sequence"/>
</dbReference>
<evidence type="ECO:0000313" key="2">
    <source>
        <dbReference type="Proteomes" id="UP001157186"/>
    </source>
</evidence>
<keyword evidence="2" id="KW-1185">Reference proteome</keyword>